<keyword evidence="2" id="KW-1185">Reference proteome</keyword>
<comment type="caution">
    <text evidence="1">The sequence shown here is derived from an EMBL/GenBank/DDBJ whole genome shotgun (WGS) entry which is preliminary data.</text>
</comment>
<proteinExistence type="predicted"/>
<reference evidence="1 2" key="1">
    <citation type="submission" date="2019-08" db="EMBL/GenBank/DDBJ databases">
        <title>Whole genome of Aphis craccivora.</title>
        <authorList>
            <person name="Voronova N.V."/>
            <person name="Shulinski R.S."/>
            <person name="Bandarenka Y.V."/>
            <person name="Zhorov D.G."/>
            <person name="Warner D."/>
        </authorList>
    </citation>
    <scope>NUCLEOTIDE SEQUENCE [LARGE SCALE GENOMIC DNA]</scope>
    <source>
        <strain evidence="1">180601</strain>
        <tissue evidence="1">Whole Body</tissue>
    </source>
</reference>
<organism evidence="1 2">
    <name type="scientific">Aphis craccivora</name>
    <name type="common">Cowpea aphid</name>
    <dbReference type="NCBI Taxonomy" id="307492"/>
    <lineage>
        <taxon>Eukaryota</taxon>
        <taxon>Metazoa</taxon>
        <taxon>Ecdysozoa</taxon>
        <taxon>Arthropoda</taxon>
        <taxon>Hexapoda</taxon>
        <taxon>Insecta</taxon>
        <taxon>Pterygota</taxon>
        <taxon>Neoptera</taxon>
        <taxon>Paraneoptera</taxon>
        <taxon>Hemiptera</taxon>
        <taxon>Sternorrhyncha</taxon>
        <taxon>Aphidomorpha</taxon>
        <taxon>Aphidoidea</taxon>
        <taxon>Aphididae</taxon>
        <taxon>Aphidini</taxon>
        <taxon>Aphis</taxon>
        <taxon>Aphis</taxon>
    </lineage>
</organism>
<sequence length="10" mass="1108">MTINKVQSST</sequence>
<protein>
    <submittedName>
        <fullName evidence="1">Uncharacterized protein</fullName>
    </submittedName>
</protein>
<dbReference type="Proteomes" id="UP000478052">
    <property type="component" value="Unassembled WGS sequence"/>
</dbReference>
<accession>A0A6G0ZQA6</accession>
<evidence type="ECO:0000313" key="2">
    <source>
        <dbReference type="Proteomes" id="UP000478052"/>
    </source>
</evidence>
<dbReference type="EMBL" id="VUJU01000070">
    <property type="protein sequence ID" value="KAF0773342.1"/>
    <property type="molecule type" value="Genomic_DNA"/>
</dbReference>
<name>A0A6G0ZQA6_APHCR</name>
<gene>
    <name evidence="1" type="ORF">FWK35_00000552</name>
</gene>
<evidence type="ECO:0000313" key="1">
    <source>
        <dbReference type="EMBL" id="KAF0773342.1"/>
    </source>
</evidence>